<dbReference type="Proteomes" id="UP000002051">
    <property type="component" value="Chromosome 3"/>
</dbReference>
<evidence type="ECO:0000313" key="6">
    <source>
        <dbReference type="Proteomes" id="UP000265566"/>
    </source>
</evidence>
<evidence type="ECO:0000313" key="5">
    <source>
        <dbReference type="Proteomes" id="UP000002051"/>
    </source>
</evidence>
<reference evidence="2 5" key="1">
    <citation type="journal article" date="2011" name="Nature">
        <title>The Medicago genome provides insight into the evolution of rhizobial symbioses.</title>
        <authorList>
            <person name="Young N.D."/>
            <person name="Debelle F."/>
            <person name="Oldroyd G.E."/>
            <person name="Geurts R."/>
            <person name="Cannon S.B."/>
            <person name="Udvardi M.K."/>
            <person name="Benedito V.A."/>
            <person name="Mayer K.F."/>
            <person name="Gouzy J."/>
            <person name="Schoof H."/>
            <person name="Van de Peer Y."/>
            <person name="Proost S."/>
            <person name="Cook D.R."/>
            <person name="Meyers B.C."/>
            <person name="Spannagl M."/>
            <person name="Cheung F."/>
            <person name="De Mita S."/>
            <person name="Krishnakumar V."/>
            <person name="Gundlach H."/>
            <person name="Zhou S."/>
            <person name="Mudge J."/>
            <person name="Bharti A.K."/>
            <person name="Murray J.D."/>
            <person name="Naoumkina M.A."/>
            <person name="Rosen B."/>
            <person name="Silverstein K.A."/>
            <person name="Tang H."/>
            <person name="Rombauts S."/>
            <person name="Zhao P.X."/>
            <person name="Zhou P."/>
            <person name="Barbe V."/>
            <person name="Bardou P."/>
            <person name="Bechner M."/>
            <person name="Bellec A."/>
            <person name="Berger A."/>
            <person name="Berges H."/>
            <person name="Bidwell S."/>
            <person name="Bisseling T."/>
            <person name="Choisne N."/>
            <person name="Couloux A."/>
            <person name="Denny R."/>
            <person name="Deshpande S."/>
            <person name="Dai X."/>
            <person name="Doyle J.J."/>
            <person name="Dudez A.M."/>
            <person name="Farmer A.D."/>
            <person name="Fouteau S."/>
            <person name="Franken C."/>
            <person name="Gibelin C."/>
            <person name="Gish J."/>
            <person name="Goldstein S."/>
            <person name="Gonzalez A.J."/>
            <person name="Green P.J."/>
            <person name="Hallab A."/>
            <person name="Hartog M."/>
            <person name="Hua A."/>
            <person name="Humphray S.J."/>
            <person name="Jeong D.H."/>
            <person name="Jing Y."/>
            <person name="Jocker A."/>
            <person name="Kenton S.M."/>
            <person name="Kim D.J."/>
            <person name="Klee K."/>
            <person name="Lai H."/>
            <person name="Lang C."/>
            <person name="Lin S."/>
            <person name="Macmil S.L."/>
            <person name="Magdelenat G."/>
            <person name="Matthews L."/>
            <person name="McCorrison J."/>
            <person name="Monaghan E.L."/>
            <person name="Mun J.H."/>
            <person name="Najar F.Z."/>
            <person name="Nicholson C."/>
            <person name="Noirot C."/>
            <person name="O'Bleness M."/>
            <person name="Paule C.R."/>
            <person name="Poulain J."/>
            <person name="Prion F."/>
            <person name="Qin B."/>
            <person name="Qu C."/>
            <person name="Retzel E.F."/>
            <person name="Riddle C."/>
            <person name="Sallet E."/>
            <person name="Samain S."/>
            <person name="Samson N."/>
            <person name="Sanders I."/>
            <person name="Saurat O."/>
            <person name="Scarpelli C."/>
            <person name="Schiex T."/>
            <person name="Segurens B."/>
            <person name="Severin A.J."/>
            <person name="Sherrier D.J."/>
            <person name="Shi R."/>
            <person name="Sims S."/>
            <person name="Singer S.R."/>
            <person name="Sinharoy S."/>
            <person name="Sterck L."/>
            <person name="Viollet A."/>
            <person name="Wang B.B."/>
            <person name="Wang K."/>
            <person name="Wang M."/>
            <person name="Wang X."/>
            <person name="Warfsmann J."/>
            <person name="Weissenbach J."/>
            <person name="White D.D."/>
            <person name="White J.D."/>
            <person name="Wiley G.B."/>
            <person name="Wincker P."/>
            <person name="Xing Y."/>
            <person name="Yang L."/>
            <person name="Yao Z."/>
            <person name="Ying F."/>
            <person name="Zhai J."/>
            <person name="Zhou L."/>
            <person name="Zuber A."/>
            <person name="Denarie J."/>
            <person name="Dixon R.A."/>
            <person name="May G.D."/>
            <person name="Schwartz D.C."/>
            <person name="Rogers J."/>
            <person name="Quetier F."/>
            <person name="Town C.D."/>
            <person name="Roe B.A."/>
        </authorList>
    </citation>
    <scope>NUCLEOTIDE SEQUENCE [LARGE SCALE GENOMIC DNA]</scope>
    <source>
        <strain evidence="2">A17</strain>
        <strain evidence="4 5">cv. Jemalong A17</strain>
    </source>
</reference>
<gene>
    <name evidence="2" type="ordered locus">MTR_3g092635</name>
    <name evidence="3" type="ORF">MtrunA17_Chr3g0127851</name>
</gene>
<dbReference type="Proteomes" id="UP000265566">
    <property type="component" value="Chromosome 3"/>
</dbReference>
<evidence type="ECO:0000256" key="1">
    <source>
        <dbReference type="SAM" id="Phobius"/>
    </source>
</evidence>
<dbReference type="EMBL" id="PSQE01000003">
    <property type="protein sequence ID" value="RHN69720.1"/>
    <property type="molecule type" value="Genomic_DNA"/>
</dbReference>
<reference evidence="4" key="3">
    <citation type="submission" date="2015-04" db="UniProtKB">
        <authorList>
            <consortium name="EnsemblPlants"/>
        </authorList>
    </citation>
    <scope>IDENTIFICATION</scope>
    <source>
        <strain evidence="4">cv. Jemalong A17</strain>
    </source>
</reference>
<reference evidence="2 5" key="2">
    <citation type="journal article" date="2014" name="BMC Genomics">
        <title>An improved genome release (version Mt4.0) for the model legume Medicago truncatula.</title>
        <authorList>
            <person name="Tang H."/>
            <person name="Krishnakumar V."/>
            <person name="Bidwell S."/>
            <person name="Rosen B."/>
            <person name="Chan A."/>
            <person name="Zhou S."/>
            <person name="Gentzbittel L."/>
            <person name="Childs K.L."/>
            <person name="Yandell M."/>
            <person name="Gundlach H."/>
            <person name="Mayer K.F."/>
            <person name="Schwartz D.C."/>
            <person name="Town C.D."/>
        </authorList>
    </citation>
    <scope>GENOME REANNOTATION</scope>
    <source>
        <strain evidence="2">A17</strain>
        <strain evidence="4 5">cv. Jemalong A17</strain>
    </source>
</reference>
<dbReference type="EMBL" id="CM001219">
    <property type="protein sequence ID" value="KEH35488.1"/>
    <property type="molecule type" value="Genomic_DNA"/>
</dbReference>
<keyword evidence="1" id="KW-1133">Transmembrane helix</keyword>
<reference evidence="3" key="5">
    <citation type="journal article" date="2018" name="Nat. Plants">
        <title>Whole-genome landscape of Medicago truncatula symbiotic genes.</title>
        <authorList>
            <person name="Pecrix Y."/>
            <person name="Gamas P."/>
            <person name="Carrere S."/>
        </authorList>
    </citation>
    <scope>NUCLEOTIDE SEQUENCE</scope>
    <source>
        <tissue evidence="3">Leaves</tissue>
    </source>
</reference>
<dbReference type="AlphaFoldDB" id="A0A072V2B1"/>
<dbReference type="PANTHER" id="PTHR33641:SF24">
    <property type="entry name" value="PROTEIN, PUTATIVE-RELATED"/>
    <property type="match status" value="1"/>
</dbReference>
<evidence type="ECO:0000313" key="4">
    <source>
        <dbReference type="EnsemblPlants" id="KEH35488"/>
    </source>
</evidence>
<reference evidence="6" key="4">
    <citation type="journal article" date="2018" name="Nat. Plants">
        <title>Whole-genome landscape of Medicago truncatula symbiotic genes.</title>
        <authorList>
            <person name="Pecrix Y."/>
            <person name="Staton S.E."/>
            <person name="Sallet E."/>
            <person name="Lelandais-Briere C."/>
            <person name="Moreau S."/>
            <person name="Carrere S."/>
            <person name="Blein T."/>
            <person name="Jardinaud M.F."/>
            <person name="Latrasse D."/>
            <person name="Zouine M."/>
            <person name="Zahm M."/>
            <person name="Kreplak J."/>
            <person name="Mayjonade B."/>
            <person name="Satge C."/>
            <person name="Perez M."/>
            <person name="Cauet S."/>
            <person name="Marande W."/>
            <person name="Chantry-Darmon C."/>
            <person name="Lopez-Roques C."/>
            <person name="Bouchez O."/>
            <person name="Berard A."/>
            <person name="Debelle F."/>
            <person name="Munos S."/>
            <person name="Bendahmane A."/>
            <person name="Berges H."/>
            <person name="Niebel A."/>
            <person name="Buitink J."/>
            <person name="Frugier F."/>
            <person name="Benhamed M."/>
            <person name="Crespi M."/>
            <person name="Gouzy J."/>
            <person name="Gamas P."/>
        </authorList>
    </citation>
    <scope>NUCLEOTIDE SEQUENCE [LARGE SCALE GENOMIC DNA]</scope>
    <source>
        <strain evidence="6">cv. Jemalong A17</strain>
    </source>
</reference>
<keyword evidence="1 2" id="KW-0812">Transmembrane</keyword>
<accession>A0A072V2B1</accession>
<proteinExistence type="predicted"/>
<protein>
    <submittedName>
        <fullName evidence="2">Transmembrane protein, putative</fullName>
    </submittedName>
</protein>
<dbReference type="HOGENOM" id="CLU_181825_0_0_1"/>
<keyword evidence="5" id="KW-1185">Reference proteome</keyword>
<keyword evidence="1" id="KW-0472">Membrane</keyword>
<dbReference type="PANTHER" id="PTHR33641">
    <property type="entry name" value="OS06G0133500 PROTEIN"/>
    <property type="match status" value="1"/>
</dbReference>
<dbReference type="EnsemblPlants" id="KEH35488">
    <property type="protein sequence ID" value="KEH35488"/>
    <property type="gene ID" value="MTR_3g092635"/>
</dbReference>
<dbReference type="Gramene" id="rna18230">
    <property type="protein sequence ID" value="RHN69720.1"/>
    <property type="gene ID" value="gene18230"/>
</dbReference>
<sequence length="73" mass="8184">MAMGSIYVAVPTLAAAVGFYFLDRNHVKEIKKEFSVSNEKMMLQAKDQGKGIQNPKFAPQLDGLHCFETFVMD</sequence>
<name>A0A072V2B1_MEDTR</name>
<organism evidence="2 5">
    <name type="scientific">Medicago truncatula</name>
    <name type="common">Barrel medic</name>
    <name type="synonym">Medicago tribuloides</name>
    <dbReference type="NCBI Taxonomy" id="3880"/>
    <lineage>
        <taxon>Eukaryota</taxon>
        <taxon>Viridiplantae</taxon>
        <taxon>Streptophyta</taxon>
        <taxon>Embryophyta</taxon>
        <taxon>Tracheophyta</taxon>
        <taxon>Spermatophyta</taxon>
        <taxon>Magnoliopsida</taxon>
        <taxon>eudicotyledons</taxon>
        <taxon>Gunneridae</taxon>
        <taxon>Pentapetalae</taxon>
        <taxon>rosids</taxon>
        <taxon>fabids</taxon>
        <taxon>Fabales</taxon>
        <taxon>Fabaceae</taxon>
        <taxon>Papilionoideae</taxon>
        <taxon>50 kb inversion clade</taxon>
        <taxon>NPAAA clade</taxon>
        <taxon>Hologalegina</taxon>
        <taxon>IRL clade</taxon>
        <taxon>Trifolieae</taxon>
        <taxon>Medicago</taxon>
    </lineage>
</organism>
<evidence type="ECO:0000313" key="3">
    <source>
        <dbReference type="EMBL" id="RHN69720.1"/>
    </source>
</evidence>
<evidence type="ECO:0000313" key="2">
    <source>
        <dbReference type="EMBL" id="KEH35488.1"/>
    </source>
</evidence>
<feature type="transmembrane region" description="Helical" evidence="1">
    <location>
        <begin position="6"/>
        <end position="22"/>
    </location>
</feature>